<protein>
    <submittedName>
        <fullName evidence="1">Uncharacterized protein</fullName>
    </submittedName>
</protein>
<keyword evidence="2" id="KW-1185">Reference proteome</keyword>
<organism evidence="1 2">
    <name type="scientific">Peronosclerospora sorghi</name>
    <dbReference type="NCBI Taxonomy" id="230839"/>
    <lineage>
        <taxon>Eukaryota</taxon>
        <taxon>Sar</taxon>
        <taxon>Stramenopiles</taxon>
        <taxon>Oomycota</taxon>
        <taxon>Peronosporomycetes</taxon>
        <taxon>Peronosporales</taxon>
        <taxon>Peronosporaceae</taxon>
        <taxon>Peronosclerospora</taxon>
    </lineage>
</organism>
<evidence type="ECO:0000313" key="1">
    <source>
        <dbReference type="EMBL" id="KAI9908581.1"/>
    </source>
</evidence>
<reference evidence="1 2" key="1">
    <citation type="journal article" date="2022" name="bioRxiv">
        <title>The genome of the oomycete Peronosclerospora sorghi, a cosmopolitan pathogen of maize and sorghum, is inflated with dispersed pseudogenes.</title>
        <authorList>
            <person name="Fletcher K."/>
            <person name="Martin F."/>
            <person name="Isakeit T."/>
            <person name="Cavanaugh K."/>
            <person name="Magill C."/>
            <person name="Michelmore R."/>
        </authorList>
    </citation>
    <scope>NUCLEOTIDE SEQUENCE [LARGE SCALE GENOMIC DNA]</scope>
    <source>
        <strain evidence="1">P6</strain>
    </source>
</reference>
<gene>
    <name evidence="1" type="ORF">PsorP6_004060</name>
</gene>
<accession>A0ACC0VS46</accession>
<dbReference type="EMBL" id="CM047587">
    <property type="protein sequence ID" value="KAI9908581.1"/>
    <property type="molecule type" value="Genomic_DNA"/>
</dbReference>
<comment type="caution">
    <text evidence="1">The sequence shown here is derived from an EMBL/GenBank/DDBJ whole genome shotgun (WGS) entry which is preliminary data.</text>
</comment>
<sequence length="106" mass="12060">MSLAGQVSKELGEQRMGTAESLVGYQIRLEALKRLTRLLFFTTVIFLLKLQDLSTFIKDVSQLIVDEVHERDLQSDVVLVLLHQLLAEQNAHQQQRGPCPRSKPFS</sequence>
<proteinExistence type="predicted"/>
<evidence type="ECO:0000313" key="2">
    <source>
        <dbReference type="Proteomes" id="UP001163321"/>
    </source>
</evidence>
<name>A0ACC0VS46_9STRA</name>
<dbReference type="Proteomes" id="UP001163321">
    <property type="component" value="Chromosome 8"/>
</dbReference>